<dbReference type="Pfam" id="PF26640">
    <property type="entry name" value="DUF8212"/>
    <property type="match status" value="1"/>
</dbReference>
<dbReference type="Proteomes" id="UP000235672">
    <property type="component" value="Unassembled WGS sequence"/>
</dbReference>
<dbReference type="InterPro" id="IPR010730">
    <property type="entry name" value="HET"/>
</dbReference>
<dbReference type="PANTHER" id="PTHR10622">
    <property type="entry name" value="HET DOMAIN-CONTAINING PROTEIN"/>
    <property type="match status" value="1"/>
</dbReference>
<keyword evidence="4" id="KW-1185">Reference proteome</keyword>
<evidence type="ECO:0000259" key="1">
    <source>
        <dbReference type="Pfam" id="PF06985"/>
    </source>
</evidence>
<evidence type="ECO:0000259" key="2">
    <source>
        <dbReference type="Pfam" id="PF26640"/>
    </source>
</evidence>
<gene>
    <name evidence="3" type="ORF">NA56DRAFT_242387</name>
</gene>
<accession>A0A2J6PXF7</accession>
<proteinExistence type="predicted"/>
<dbReference type="Pfam" id="PF06985">
    <property type="entry name" value="HET"/>
    <property type="match status" value="1"/>
</dbReference>
<protein>
    <submittedName>
        <fullName evidence="3">Uncharacterized protein</fullName>
    </submittedName>
</protein>
<name>A0A2J6PXF7_9HELO</name>
<evidence type="ECO:0000313" key="3">
    <source>
        <dbReference type="EMBL" id="PMD18687.1"/>
    </source>
</evidence>
<dbReference type="AlphaFoldDB" id="A0A2J6PXF7"/>
<dbReference type="STRING" id="1745343.A0A2J6PXF7"/>
<feature type="domain" description="DUF8212" evidence="2">
    <location>
        <begin position="223"/>
        <end position="246"/>
    </location>
</feature>
<sequence length="547" mass="62586">MRLLDTSTLTLHEFFGDTIPNYAILSHRWEGGEVTFQDLQAGRAPGMKGFPKIKGCCAQAVADGFLYAWVDSCCIDKTSSAELSEAINSMFHWYERSQVCYVYLSDVSTGLNWDSHQRQDSELRLSKWWTRGWTLQELIGPLVVIFYDRAWMEIGTKKWMEILISSITGISCQHLRDYADASVAQKMSWASKRETTRVEDRAYSLMGLFSVHMPPLYGEGMMAFRRLQLEILARSEDESLFAWTENLWRPSGLLAHSPSEFAGSGDIVRRDYDPNRPPFAMTNKGLRMESFLVPTGYGFWAPLNCARKHGQVALFVWQPPDIVWTGEEHHANENTFNREGYLGSIDRHPPKTFIRTVLLVRQEKAWSSSLNLTPSGPLNFSMRTNSLLQHGFTDFQEGFNECCQYQLTTRDVAEYGEGQEKRRIVLDSGDFVCLKFRSRTYNSLSTLPPRDERDSFVIVLSTGIRDTVSVDILITHENQLLEEDVKKLLHNTWEWQGRLDRISKTMKSGRSVSAALRSKARLGEPCYVLDITFDPEGKLTWPDPDLS</sequence>
<dbReference type="InterPro" id="IPR058525">
    <property type="entry name" value="DUF8212"/>
</dbReference>
<evidence type="ECO:0000313" key="4">
    <source>
        <dbReference type="Proteomes" id="UP000235672"/>
    </source>
</evidence>
<dbReference type="EMBL" id="KZ613493">
    <property type="protein sequence ID" value="PMD18687.1"/>
    <property type="molecule type" value="Genomic_DNA"/>
</dbReference>
<feature type="domain" description="Heterokaryon incompatibility" evidence="1">
    <location>
        <begin position="22"/>
        <end position="107"/>
    </location>
</feature>
<dbReference type="OrthoDB" id="674604at2759"/>
<dbReference type="PANTHER" id="PTHR10622:SF10">
    <property type="entry name" value="HET DOMAIN-CONTAINING PROTEIN"/>
    <property type="match status" value="1"/>
</dbReference>
<organism evidence="3 4">
    <name type="scientific">Hyaloscypha hepaticicola</name>
    <dbReference type="NCBI Taxonomy" id="2082293"/>
    <lineage>
        <taxon>Eukaryota</taxon>
        <taxon>Fungi</taxon>
        <taxon>Dikarya</taxon>
        <taxon>Ascomycota</taxon>
        <taxon>Pezizomycotina</taxon>
        <taxon>Leotiomycetes</taxon>
        <taxon>Helotiales</taxon>
        <taxon>Hyaloscyphaceae</taxon>
        <taxon>Hyaloscypha</taxon>
    </lineage>
</organism>
<reference evidence="3 4" key="1">
    <citation type="submission" date="2016-05" db="EMBL/GenBank/DDBJ databases">
        <title>A degradative enzymes factory behind the ericoid mycorrhizal symbiosis.</title>
        <authorList>
            <consortium name="DOE Joint Genome Institute"/>
            <person name="Martino E."/>
            <person name="Morin E."/>
            <person name="Grelet G."/>
            <person name="Kuo A."/>
            <person name="Kohler A."/>
            <person name="Daghino S."/>
            <person name="Barry K."/>
            <person name="Choi C."/>
            <person name="Cichocki N."/>
            <person name="Clum A."/>
            <person name="Copeland A."/>
            <person name="Hainaut M."/>
            <person name="Haridas S."/>
            <person name="Labutti K."/>
            <person name="Lindquist E."/>
            <person name="Lipzen A."/>
            <person name="Khouja H.-R."/>
            <person name="Murat C."/>
            <person name="Ohm R."/>
            <person name="Olson A."/>
            <person name="Spatafora J."/>
            <person name="Veneault-Fourrey C."/>
            <person name="Henrissat B."/>
            <person name="Grigoriev I."/>
            <person name="Martin F."/>
            <person name="Perotto S."/>
        </authorList>
    </citation>
    <scope>NUCLEOTIDE SEQUENCE [LARGE SCALE GENOMIC DNA]</scope>
    <source>
        <strain evidence="3 4">UAMH 7357</strain>
    </source>
</reference>